<dbReference type="AlphaFoldDB" id="A0A1T4NC58"/>
<feature type="active site" evidence="5">
    <location>
        <position position="198"/>
    </location>
</feature>
<dbReference type="InterPro" id="IPR050858">
    <property type="entry name" value="Mal-CoA-ACP_Trans/PKS_FabD"/>
</dbReference>
<evidence type="ECO:0000313" key="8">
    <source>
        <dbReference type="Proteomes" id="UP000190637"/>
    </source>
</evidence>
<dbReference type="EMBL" id="FUWS01000003">
    <property type="protein sequence ID" value="SJZ76683.1"/>
    <property type="molecule type" value="Genomic_DNA"/>
</dbReference>
<evidence type="ECO:0000256" key="1">
    <source>
        <dbReference type="ARBA" id="ARBA00022679"/>
    </source>
</evidence>
<dbReference type="SUPFAM" id="SSF52151">
    <property type="entry name" value="FabD/lysophospholipase-like"/>
    <property type="match status" value="1"/>
</dbReference>
<dbReference type="Gene3D" id="3.40.366.10">
    <property type="entry name" value="Malonyl-Coenzyme A Acyl Carrier Protein, domain 2"/>
    <property type="match status" value="1"/>
</dbReference>
<dbReference type="PANTHER" id="PTHR42681:SF1">
    <property type="entry name" value="MALONYL-COA-ACYL CARRIER PROTEIN TRANSACYLASE, MITOCHONDRIAL"/>
    <property type="match status" value="1"/>
</dbReference>
<keyword evidence="2 4" id="KW-0012">Acyltransferase</keyword>
<comment type="similarity">
    <text evidence="4">Belongs to the fabD family.</text>
</comment>
<keyword evidence="8" id="KW-1185">Reference proteome</keyword>
<dbReference type="InterPro" id="IPR001227">
    <property type="entry name" value="Ac_transferase_dom_sf"/>
</dbReference>
<dbReference type="GO" id="GO:0004314">
    <property type="term" value="F:[acyl-carrier-protein] S-malonyltransferase activity"/>
    <property type="evidence" value="ECO:0007669"/>
    <property type="project" value="UniProtKB-EC"/>
</dbReference>
<evidence type="ECO:0000256" key="2">
    <source>
        <dbReference type="ARBA" id="ARBA00023315"/>
    </source>
</evidence>
<dbReference type="Pfam" id="PF00698">
    <property type="entry name" value="Acyl_transf_1"/>
    <property type="match status" value="1"/>
</dbReference>
<name>A0A1T4NC58_9ACTN</name>
<dbReference type="InterPro" id="IPR016036">
    <property type="entry name" value="Malonyl_transacylase_ACP-bd"/>
</dbReference>
<dbReference type="InterPro" id="IPR014043">
    <property type="entry name" value="Acyl_transferase_dom"/>
</dbReference>
<accession>A0A1T4NC58</accession>
<evidence type="ECO:0000256" key="3">
    <source>
        <dbReference type="ARBA" id="ARBA00048462"/>
    </source>
</evidence>
<dbReference type="STRING" id="1122192.SAMN02745673_01374"/>
<comment type="catalytic activity">
    <reaction evidence="3 4">
        <text>holo-[ACP] + malonyl-CoA = malonyl-[ACP] + CoA</text>
        <dbReference type="Rhea" id="RHEA:41792"/>
        <dbReference type="Rhea" id="RHEA-COMP:9623"/>
        <dbReference type="Rhea" id="RHEA-COMP:9685"/>
        <dbReference type="ChEBI" id="CHEBI:57287"/>
        <dbReference type="ChEBI" id="CHEBI:57384"/>
        <dbReference type="ChEBI" id="CHEBI:64479"/>
        <dbReference type="ChEBI" id="CHEBI:78449"/>
        <dbReference type="EC" id="2.3.1.39"/>
    </reaction>
</comment>
<evidence type="ECO:0000256" key="4">
    <source>
        <dbReference type="PIRNR" id="PIRNR000446"/>
    </source>
</evidence>
<evidence type="ECO:0000259" key="6">
    <source>
        <dbReference type="SMART" id="SM00827"/>
    </source>
</evidence>
<dbReference type="EC" id="2.3.1.39" evidence="4"/>
<feature type="active site" evidence="5">
    <location>
        <position position="92"/>
    </location>
</feature>
<keyword evidence="1 4" id="KW-0808">Transferase</keyword>
<protein>
    <recommendedName>
        <fullName evidence="4">Malonyl CoA-acyl carrier protein transacylase</fullName>
        <ecNumber evidence="4">2.3.1.39</ecNumber>
    </recommendedName>
</protein>
<evidence type="ECO:0000313" key="7">
    <source>
        <dbReference type="EMBL" id="SJZ76683.1"/>
    </source>
</evidence>
<sequence length="318" mass="33085">MATEIAFVFPGQGSQSPGMGADLLERSPSLRRALRLAEEITRSDLTGAMLHGPAERLGATVTTQATVFAVSVAVAELAAERGFRPAAVAGHSLGEFSALVAGGWLDLASATRAVVLRAQAMERCCVSSPGAMAAVIGLDVERVAPLLPSGSDVVVANVNGPGQVVLSGPSAEVSSLEEPLLAAGAAGYQRLPVAGAFHSPLMAAAQQEFAPVVDTLPLRPGHTPMVSSITGGLVEDVDTYRELLRGQITAPVQWERTATTLLRLCPDGAVEMGPGRVLRGLLRRVDRSWPVANCRAWPDLPALAHRFGTDPATRLPVG</sequence>
<dbReference type="SUPFAM" id="SSF55048">
    <property type="entry name" value="Probable ACP-binding domain of malonyl-CoA ACP transacylase"/>
    <property type="match status" value="1"/>
</dbReference>
<organism evidence="7 8">
    <name type="scientific">Marinactinospora thermotolerans DSM 45154</name>
    <dbReference type="NCBI Taxonomy" id="1122192"/>
    <lineage>
        <taxon>Bacteria</taxon>
        <taxon>Bacillati</taxon>
        <taxon>Actinomycetota</taxon>
        <taxon>Actinomycetes</taxon>
        <taxon>Streptosporangiales</taxon>
        <taxon>Nocardiopsidaceae</taxon>
        <taxon>Marinactinospora</taxon>
    </lineage>
</organism>
<dbReference type="PANTHER" id="PTHR42681">
    <property type="entry name" value="MALONYL-COA-ACYL CARRIER PROTEIN TRANSACYLASE, MITOCHONDRIAL"/>
    <property type="match status" value="1"/>
</dbReference>
<gene>
    <name evidence="7" type="ORF">SAMN02745673_01374</name>
</gene>
<reference evidence="7 8" key="1">
    <citation type="submission" date="2017-02" db="EMBL/GenBank/DDBJ databases">
        <authorList>
            <person name="Peterson S.W."/>
        </authorList>
    </citation>
    <scope>NUCLEOTIDE SEQUENCE [LARGE SCALE GENOMIC DNA]</scope>
    <source>
        <strain evidence="7 8">DSM 45154</strain>
    </source>
</reference>
<proteinExistence type="inferred from homology"/>
<dbReference type="InterPro" id="IPR024925">
    <property type="entry name" value="Malonyl_CoA-ACP_transAc"/>
</dbReference>
<dbReference type="GO" id="GO:0006633">
    <property type="term" value="P:fatty acid biosynthetic process"/>
    <property type="evidence" value="ECO:0007669"/>
    <property type="project" value="TreeGrafter"/>
</dbReference>
<dbReference type="Gene3D" id="3.30.70.250">
    <property type="entry name" value="Malonyl-CoA ACP transacylase, ACP-binding"/>
    <property type="match status" value="1"/>
</dbReference>
<dbReference type="SMART" id="SM00827">
    <property type="entry name" value="PKS_AT"/>
    <property type="match status" value="1"/>
</dbReference>
<dbReference type="Proteomes" id="UP000190637">
    <property type="component" value="Unassembled WGS sequence"/>
</dbReference>
<evidence type="ECO:0000256" key="5">
    <source>
        <dbReference type="PIRSR" id="PIRSR000446-1"/>
    </source>
</evidence>
<dbReference type="GO" id="GO:0005829">
    <property type="term" value="C:cytosol"/>
    <property type="evidence" value="ECO:0007669"/>
    <property type="project" value="TreeGrafter"/>
</dbReference>
<dbReference type="InterPro" id="IPR016035">
    <property type="entry name" value="Acyl_Trfase/lysoPLipase"/>
</dbReference>
<dbReference type="PIRSF" id="PIRSF000446">
    <property type="entry name" value="Mct"/>
    <property type="match status" value="1"/>
</dbReference>
<feature type="domain" description="Malonyl-CoA:ACP transacylase (MAT)" evidence="6">
    <location>
        <begin position="8"/>
        <end position="307"/>
    </location>
</feature>